<gene>
    <name evidence="3" type="ORF">KO481_34850</name>
</gene>
<evidence type="ECO:0008006" key="5">
    <source>
        <dbReference type="Google" id="ProtNLM"/>
    </source>
</evidence>
<feature type="transmembrane region" description="Helical" evidence="1">
    <location>
        <begin position="97"/>
        <end position="114"/>
    </location>
</feature>
<name>A0ABS6B972_9NOCA</name>
<feature type="transmembrane region" description="Helical" evidence="1">
    <location>
        <begin position="64"/>
        <end position="85"/>
    </location>
</feature>
<feature type="chain" id="PRO_5045920481" description="DUF4267 domain-containing protein" evidence="2">
    <location>
        <begin position="29"/>
        <end position="124"/>
    </location>
</feature>
<evidence type="ECO:0000256" key="1">
    <source>
        <dbReference type="SAM" id="Phobius"/>
    </source>
</evidence>
<keyword evidence="2" id="KW-0732">Signal</keyword>
<protein>
    <recommendedName>
        <fullName evidence="5">DUF4267 domain-containing protein</fullName>
    </recommendedName>
</protein>
<evidence type="ECO:0000256" key="2">
    <source>
        <dbReference type="SAM" id="SignalP"/>
    </source>
</evidence>
<dbReference type="Proteomes" id="UP000733379">
    <property type="component" value="Unassembled WGS sequence"/>
</dbReference>
<keyword evidence="1" id="KW-0812">Transmembrane</keyword>
<proteinExistence type="predicted"/>
<evidence type="ECO:0000313" key="3">
    <source>
        <dbReference type="EMBL" id="MBU3066683.1"/>
    </source>
</evidence>
<accession>A0ABS6B972</accession>
<dbReference type="EMBL" id="JAHKNI010000015">
    <property type="protein sequence ID" value="MBU3066683.1"/>
    <property type="molecule type" value="Genomic_DNA"/>
</dbReference>
<feature type="transmembrane region" description="Helical" evidence="1">
    <location>
        <begin position="37"/>
        <end position="57"/>
    </location>
</feature>
<keyword evidence="4" id="KW-1185">Reference proteome</keyword>
<organism evidence="3 4">
    <name type="scientific">Nocardia albiluteola</name>
    <dbReference type="NCBI Taxonomy" id="2842303"/>
    <lineage>
        <taxon>Bacteria</taxon>
        <taxon>Bacillati</taxon>
        <taxon>Actinomycetota</taxon>
        <taxon>Actinomycetes</taxon>
        <taxon>Mycobacteriales</taxon>
        <taxon>Nocardiaceae</taxon>
        <taxon>Nocardia</taxon>
    </lineage>
</organism>
<feature type="signal peptide" evidence="2">
    <location>
        <begin position="1"/>
        <end position="28"/>
    </location>
</feature>
<reference evidence="3 4" key="1">
    <citation type="submission" date="2021-06" db="EMBL/GenBank/DDBJ databases">
        <title>Actinomycetes sequencing.</title>
        <authorList>
            <person name="Shan Q."/>
        </authorList>
    </citation>
    <scope>NUCLEOTIDE SEQUENCE [LARGE SCALE GENOMIC DNA]</scope>
    <source>
        <strain evidence="3 4">NEAU-G5</strain>
    </source>
</reference>
<comment type="caution">
    <text evidence="3">The sequence shown here is derived from an EMBL/GenBank/DDBJ whole genome shotgun (WGS) entry which is preliminary data.</text>
</comment>
<keyword evidence="1" id="KW-1133">Transmembrane helix</keyword>
<keyword evidence="1" id="KW-0472">Membrane</keyword>
<dbReference type="RefSeq" id="WP_215922752.1">
    <property type="nucleotide sequence ID" value="NZ_JAHKNI010000015.1"/>
</dbReference>
<evidence type="ECO:0000313" key="4">
    <source>
        <dbReference type="Proteomes" id="UP000733379"/>
    </source>
</evidence>
<sequence>MSLLLRASALYSGAVGSLALLIPRTAAAGLKPDPSPFDVFTTRTIGATLVGFAVANWSSTPRSGILLANLVMNAVLGGVDAAAIADGTIGREAWRGVAVHGVLVTAFGWALLGHRRPRRPRTAS</sequence>